<proteinExistence type="inferred from homology"/>
<dbReference type="InterPro" id="IPR036291">
    <property type="entry name" value="NAD(P)-bd_dom_sf"/>
</dbReference>
<evidence type="ECO:0000259" key="6">
    <source>
        <dbReference type="PROSITE" id="PS50975"/>
    </source>
</evidence>
<feature type="domain" description="ATP-grasp" evidence="6">
    <location>
        <begin position="521"/>
        <end position="557"/>
    </location>
</feature>
<dbReference type="Proteomes" id="UP000290365">
    <property type="component" value="Chromosome"/>
</dbReference>
<evidence type="ECO:0000256" key="3">
    <source>
        <dbReference type="ARBA" id="ARBA00022840"/>
    </source>
</evidence>
<evidence type="ECO:0000313" key="8">
    <source>
        <dbReference type="EMBL" id="QBD75213.1"/>
    </source>
</evidence>
<dbReference type="GO" id="GO:0046872">
    <property type="term" value="F:metal ion binding"/>
    <property type="evidence" value="ECO:0007669"/>
    <property type="project" value="InterPro"/>
</dbReference>
<dbReference type="InterPro" id="IPR051538">
    <property type="entry name" value="Acyl-CoA_Synth/Transferase"/>
</dbReference>
<dbReference type="Gene3D" id="3.40.50.261">
    <property type="entry name" value="Succinyl-CoA synthetase domains"/>
    <property type="match status" value="2"/>
</dbReference>
<dbReference type="EMBL" id="CP035758">
    <property type="protein sequence ID" value="QBD75213.1"/>
    <property type="molecule type" value="Genomic_DNA"/>
</dbReference>
<dbReference type="Gene3D" id="3.30.470.20">
    <property type="entry name" value="ATP-grasp fold, B domain"/>
    <property type="match status" value="1"/>
</dbReference>
<dbReference type="PROSITE" id="PS51186">
    <property type="entry name" value="GNAT"/>
    <property type="match status" value="1"/>
</dbReference>
<reference evidence="8 9" key="1">
    <citation type="submission" date="2019-01" db="EMBL/GenBank/DDBJ databases">
        <title>Ktedonosporobacter rubrisoli SCAWS-G2.</title>
        <authorList>
            <person name="Huang Y."/>
            <person name="Yan B."/>
        </authorList>
    </citation>
    <scope>NUCLEOTIDE SEQUENCE [LARGE SCALE GENOMIC DNA]</scope>
    <source>
        <strain evidence="8 9">SCAWS-G2</strain>
    </source>
</reference>
<keyword evidence="3 5" id="KW-0067">ATP-binding</keyword>
<evidence type="ECO:0000259" key="7">
    <source>
        <dbReference type="PROSITE" id="PS51186"/>
    </source>
</evidence>
<dbReference type="OrthoDB" id="9807426at2"/>
<keyword evidence="9" id="KW-1185">Reference proteome</keyword>
<feature type="domain" description="N-acetyltransferase" evidence="7">
    <location>
        <begin position="761"/>
        <end position="920"/>
    </location>
</feature>
<dbReference type="InterPro" id="IPR043938">
    <property type="entry name" value="Ligase_CoA_dom"/>
</dbReference>
<dbReference type="AlphaFoldDB" id="A0A4P6JJJ6"/>
<name>A0A4P6JJJ6_KTERU</name>
<dbReference type="Pfam" id="PF13380">
    <property type="entry name" value="CoA_binding_2"/>
    <property type="match status" value="1"/>
</dbReference>
<dbReference type="InterPro" id="IPR000182">
    <property type="entry name" value="GNAT_dom"/>
</dbReference>
<dbReference type="Gene3D" id="3.40.630.30">
    <property type="match status" value="1"/>
</dbReference>
<dbReference type="SUPFAM" id="SSF52210">
    <property type="entry name" value="Succinyl-CoA synthetase domains"/>
    <property type="match status" value="2"/>
</dbReference>
<comment type="similarity">
    <text evidence="4">In the N-terminal section; belongs to the acetate CoA ligase alpha subunit family.</text>
</comment>
<dbReference type="Pfam" id="PF13607">
    <property type="entry name" value="Succ_CoA_lig"/>
    <property type="match status" value="1"/>
</dbReference>
<evidence type="ECO:0000256" key="4">
    <source>
        <dbReference type="ARBA" id="ARBA00060888"/>
    </source>
</evidence>
<dbReference type="GO" id="GO:0043758">
    <property type="term" value="F:acetate-CoA ligase (ADP-forming) activity"/>
    <property type="evidence" value="ECO:0007669"/>
    <property type="project" value="InterPro"/>
</dbReference>
<dbReference type="Gene3D" id="3.40.50.720">
    <property type="entry name" value="NAD(P)-binding Rossmann-like Domain"/>
    <property type="match status" value="1"/>
</dbReference>
<evidence type="ECO:0000256" key="2">
    <source>
        <dbReference type="ARBA" id="ARBA00022741"/>
    </source>
</evidence>
<keyword evidence="1" id="KW-0436">Ligase</keyword>
<dbReference type="Gene3D" id="3.30.1490.20">
    <property type="entry name" value="ATP-grasp fold, A domain"/>
    <property type="match status" value="1"/>
</dbReference>
<dbReference type="GO" id="GO:0016747">
    <property type="term" value="F:acyltransferase activity, transferring groups other than amino-acyl groups"/>
    <property type="evidence" value="ECO:0007669"/>
    <property type="project" value="InterPro"/>
</dbReference>
<dbReference type="KEGG" id="kbs:EPA93_04070"/>
<sequence length="920" mass="99555">MERRKTGGLSASGSVTPTAVFRYKQRHPLNAIFEPTSVAVIGATEKPGSVGRTVLWNLISNPFGGTVFPVNPKRASVLGVKAYPKLSALPQPVDLAIIATPAATVPALIAECVEAGVAGAVILSAGFKEIGEAGAEMERQIQERARQGNLRIIGPNCLGVMNPLANLNATFASTMARPGNVGFISQSGALCTAVLDWSLEAQVGFSAFVSIGSMVDVGWGDLIDYLGSDPQTTSIIIYLETIGDARAFLSAAREVARAKPIIVLKAGRTQAAAQAAASHTGALTGSYDVFDAACRRSGVLTVNRIADLFYMAEVLAKQPHPRGPRLTIVTNAGGPGVLATDALLSAGGELAELSAQTRSELDQILPTHWSHNNPVDILGDADPARYAKTLEIAARNPDSDGLLIVLTPQAMTDPTLTAEQMRGYATSTGKPILASWMGGAEVSNGRLLLNRAGIPTFPYPDTATRVFHSMWRYVSNLRSIYETPLPSLEAGSGGPDRAKAAKIIESAYQAGRTLLTEVESKRLLAAYGLPTVETWVATNEDEAVTRAEAIGYPVVLKLYSETITHKTDVGGVQLRLKDAEAVRTAYRAIVEAVREKAGSEHFQGVTVQPLVSLDGYELILGSSLDPQFGPVLLFGSGGQLVEVYRDSALGLPPLTTTLARRLMEQTRVFTALQGIRGRASVDLAALERLLVNFSYLVAEQPRIKEIDVNPLLASAERLLALDARVVLHPPEIKDAEIPKPAIRPYPQRYVQPWHLHDGTPVMLRPIRPEDEPLMVKLHETLSERTVYFRWLHLLGLNQRIAHERLVGICFIDYDREMALVADYQDPQTGEHAILGVGRLIKAHSGNEAEFAVLVADPFQRKGLGTELLRRLIQIGRDEHLERLRGDILAENLGMQEVCRKLGFRLQYSVEDQVMQAELAL</sequence>
<dbReference type="PANTHER" id="PTHR43334:SF1">
    <property type="entry name" value="3-HYDROXYPROPIONATE--COA LIGASE [ADP-FORMING]"/>
    <property type="match status" value="1"/>
</dbReference>
<organism evidence="8 9">
    <name type="scientific">Ktedonosporobacter rubrisoli</name>
    <dbReference type="NCBI Taxonomy" id="2509675"/>
    <lineage>
        <taxon>Bacteria</taxon>
        <taxon>Bacillati</taxon>
        <taxon>Chloroflexota</taxon>
        <taxon>Ktedonobacteria</taxon>
        <taxon>Ktedonobacterales</taxon>
        <taxon>Ktedonosporobacteraceae</taxon>
        <taxon>Ktedonosporobacter</taxon>
    </lineage>
</organism>
<dbReference type="Pfam" id="PF19045">
    <property type="entry name" value="Ligase_CoA_2"/>
    <property type="match status" value="1"/>
</dbReference>
<evidence type="ECO:0000313" key="9">
    <source>
        <dbReference type="Proteomes" id="UP000290365"/>
    </source>
</evidence>
<dbReference type="InterPro" id="IPR011761">
    <property type="entry name" value="ATP-grasp"/>
</dbReference>
<dbReference type="InterPro" id="IPR003781">
    <property type="entry name" value="CoA-bd"/>
</dbReference>
<dbReference type="InterPro" id="IPR013815">
    <property type="entry name" value="ATP_grasp_subdomain_1"/>
</dbReference>
<dbReference type="PROSITE" id="PS50975">
    <property type="entry name" value="ATP_GRASP"/>
    <property type="match status" value="1"/>
</dbReference>
<dbReference type="PANTHER" id="PTHR43334">
    <property type="entry name" value="ACETATE--COA LIGASE [ADP-FORMING]"/>
    <property type="match status" value="1"/>
</dbReference>
<dbReference type="InterPro" id="IPR016181">
    <property type="entry name" value="Acyl_CoA_acyltransferase"/>
</dbReference>
<dbReference type="SUPFAM" id="SSF55729">
    <property type="entry name" value="Acyl-CoA N-acyltransferases (Nat)"/>
    <property type="match status" value="1"/>
</dbReference>
<dbReference type="GO" id="GO:0005524">
    <property type="term" value="F:ATP binding"/>
    <property type="evidence" value="ECO:0007669"/>
    <property type="project" value="UniProtKB-UniRule"/>
</dbReference>
<dbReference type="InterPro" id="IPR032875">
    <property type="entry name" value="Succ_CoA_lig_flav_dom"/>
</dbReference>
<dbReference type="Pfam" id="PF13302">
    <property type="entry name" value="Acetyltransf_3"/>
    <property type="match status" value="1"/>
</dbReference>
<accession>A0A4P6JJJ6</accession>
<dbReference type="RefSeq" id="WP_129885812.1">
    <property type="nucleotide sequence ID" value="NZ_CP035758.1"/>
</dbReference>
<dbReference type="Pfam" id="PF13549">
    <property type="entry name" value="ATP-grasp_5"/>
    <property type="match status" value="1"/>
</dbReference>
<dbReference type="FunFam" id="3.30.1490.20:FF:000020">
    <property type="entry name" value="Protein lysine acetyltransferase"/>
    <property type="match status" value="1"/>
</dbReference>
<protein>
    <submittedName>
        <fullName evidence="8">GNAT family N-acetyltransferase</fullName>
    </submittedName>
</protein>
<evidence type="ECO:0000256" key="5">
    <source>
        <dbReference type="PROSITE-ProRule" id="PRU00409"/>
    </source>
</evidence>
<keyword evidence="2 5" id="KW-0547">Nucleotide-binding</keyword>
<evidence type="ECO:0000256" key="1">
    <source>
        <dbReference type="ARBA" id="ARBA00022598"/>
    </source>
</evidence>
<gene>
    <name evidence="8" type="ORF">EPA93_04070</name>
</gene>
<dbReference type="InterPro" id="IPR016102">
    <property type="entry name" value="Succinyl-CoA_synth-like"/>
</dbReference>
<keyword evidence="8" id="KW-0808">Transferase</keyword>
<dbReference type="SUPFAM" id="SSF56059">
    <property type="entry name" value="Glutathione synthetase ATP-binding domain-like"/>
    <property type="match status" value="1"/>
</dbReference>
<dbReference type="SUPFAM" id="SSF51735">
    <property type="entry name" value="NAD(P)-binding Rossmann-fold domains"/>
    <property type="match status" value="1"/>
</dbReference>
<dbReference type="SMART" id="SM00881">
    <property type="entry name" value="CoA_binding"/>
    <property type="match status" value="1"/>
</dbReference>